<reference evidence="2 3" key="1">
    <citation type="journal article" date="2016" name="Nat. Commun.">
        <title>Thousands of microbial genomes shed light on interconnected biogeochemical processes in an aquifer system.</title>
        <authorList>
            <person name="Anantharaman K."/>
            <person name="Brown C.T."/>
            <person name="Hug L.A."/>
            <person name="Sharon I."/>
            <person name="Castelle C.J."/>
            <person name="Probst A.J."/>
            <person name="Thomas B.C."/>
            <person name="Singh A."/>
            <person name="Wilkins M.J."/>
            <person name="Karaoz U."/>
            <person name="Brodie E.L."/>
            <person name="Williams K.H."/>
            <person name="Hubbard S.S."/>
            <person name="Banfield J.F."/>
        </authorList>
    </citation>
    <scope>NUCLEOTIDE SEQUENCE [LARGE SCALE GENOMIC DNA]</scope>
</reference>
<keyword evidence="1" id="KW-1133">Transmembrane helix</keyword>
<proteinExistence type="predicted"/>
<accession>A0A1F5DM40</accession>
<keyword evidence="1" id="KW-0472">Membrane</keyword>
<dbReference type="InterPro" id="IPR043713">
    <property type="entry name" value="DUF5654"/>
</dbReference>
<feature type="transmembrane region" description="Helical" evidence="1">
    <location>
        <begin position="53"/>
        <end position="72"/>
    </location>
</feature>
<protein>
    <submittedName>
        <fullName evidence="2">Uncharacterized protein</fullName>
    </submittedName>
</protein>
<dbReference type="Proteomes" id="UP000178764">
    <property type="component" value="Unassembled WGS sequence"/>
</dbReference>
<evidence type="ECO:0000313" key="2">
    <source>
        <dbReference type="EMBL" id="OGD56239.1"/>
    </source>
</evidence>
<evidence type="ECO:0000313" key="3">
    <source>
        <dbReference type="Proteomes" id="UP000178764"/>
    </source>
</evidence>
<comment type="caution">
    <text evidence="2">The sequence shown here is derived from an EMBL/GenBank/DDBJ whole genome shotgun (WGS) entry which is preliminary data.</text>
</comment>
<feature type="transmembrane region" description="Helical" evidence="1">
    <location>
        <begin position="12"/>
        <end position="33"/>
    </location>
</feature>
<organism evidence="2 3">
    <name type="scientific">Candidatus Berkelbacteria bacterium RBG_13_40_8</name>
    <dbReference type="NCBI Taxonomy" id="1797467"/>
    <lineage>
        <taxon>Bacteria</taxon>
        <taxon>Candidatus Berkelbacteria</taxon>
    </lineage>
</organism>
<sequence>MANNNKNLRSEFLKTMAGLITAAFGLVAALAWNDTIKALINHFFPEGDGFKSMLIYAMIVTCLAVLVTYYLGKLTQEAKEEEEKKNG</sequence>
<dbReference type="AlphaFoldDB" id="A0A1F5DM40"/>
<keyword evidence="1" id="KW-0812">Transmembrane</keyword>
<dbReference type="EMBL" id="MEZT01000024">
    <property type="protein sequence ID" value="OGD56239.1"/>
    <property type="molecule type" value="Genomic_DNA"/>
</dbReference>
<name>A0A1F5DM40_9BACT</name>
<gene>
    <name evidence="2" type="ORF">A2V71_02860</name>
</gene>
<evidence type="ECO:0000256" key="1">
    <source>
        <dbReference type="SAM" id="Phobius"/>
    </source>
</evidence>
<dbReference type="Pfam" id="PF18898">
    <property type="entry name" value="DUF5654"/>
    <property type="match status" value="1"/>
</dbReference>